<gene>
    <name evidence="1" type="ORF">PACLA_8A054556</name>
</gene>
<proteinExistence type="predicted"/>
<dbReference type="EMBL" id="CACRXK020004781">
    <property type="protein sequence ID" value="CAB4003997.1"/>
    <property type="molecule type" value="Genomic_DNA"/>
</dbReference>
<accession>A0A7D9IFG3</accession>
<organism evidence="1 2">
    <name type="scientific">Paramuricea clavata</name>
    <name type="common">Red gorgonian</name>
    <name type="synonym">Violescent sea-whip</name>
    <dbReference type="NCBI Taxonomy" id="317549"/>
    <lineage>
        <taxon>Eukaryota</taxon>
        <taxon>Metazoa</taxon>
        <taxon>Cnidaria</taxon>
        <taxon>Anthozoa</taxon>
        <taxon>Octocorallia</taxon>
        <taxon>Malacalcyonacea</taxon>
        <taxon>Plexauridae</taxon>
        <taxon>Paramuricea</taxon>
    </lineage>
</organism>
<dbReference type="AlphaFoldDB" id="A0A7D9IFG3"/>
<name>A0A7D9IFG3_PARCT</name>
<sequence length="248" mass="28106">MKEKIKNIGAYYNQTTNIVTGHLKRLLGNTSTIDEEIKVWEKWINIWSQFTLESFLESNIDAIKAKVPEDSRQDLDMATLAKLLPWSNDAVRGYAVFTYIPFLHNSLTKYLRVQLGHWWSADMHCLVGGMHSLADGFFSDDVLKTDDLVKHAQAFKLSYYSLPSRPNDDWVKVSCYGKSDQSLPVYTYTARVQAVDVESERKGTDLPPLGQLTKESIITHYGDVFKPGRGKPLGDPLHIEVDPSVKPV</sequence>
<protein>
    <submittedName>
        <fullName evidence="1">Uncharacterized protein</fullName>
    </submittedName>
</protein>
<dbReference type="OrthoDB" id="5980077at2759"/>
<reference evidence="1" key="1">
    <citation type="submission" date="2020-04" db="EMBL/GenBank/DDBJ databases">
        <authorList>
            <person name="Alioto T."/>
            <person name="Alioto T."/>
            <person name="Gomez Garrido J."/>
        </authorList>
    </citation>
    <scope>NUCLEOTIDE SEQUENCE</scope>
    <source>
        <strain evidence="1">A484AB</strain>
    </source>
</reference>
<comment type="caution">
    <text evidence="1">The sequence shown here is derived from an EMBL/GenBank/DDBJ whole genome shotgun (WGS) entry which is preliminary data.</text>
</comment>
<dbReference type="Proteomes" id="UP001152795">
    <property type="component" value="Unassembled WGS sequence"/>
</dbReference>
<evidence type="ECO:0000313" key="1">
    <source>
        <dbReference type="EMBL" id="CAB4003997.1"/>
    </source>
</evidence>
<keyword evidence="2" id="KW-1185">Reference proteome</keyword>
<evidence type="ECO:0000313" key="2">
    <source>
        <dbReference type="Proteomes" id="UP001152795"/>
    </source>
</evidence>